<protein>
    <submittedName>
        <fullName evidence="1">Uncharacterized protein</fullName>
    </submittedName>
</protein>
<accession>A0A5C3QFE6</accession>
<organism evidence="1 2">
    <name type="scientific">Pterulicium gracile</name>
    <dbReference type="NCBI Taxonomy" id="1884261"/>
    <lineage>
        <taxon>Eukaryota</taxon>
        <taxon>Fungi</taxon>
        <taxon>Dikarya</taxon>
        <taxon>Basidiomycota</taxon>
        <taxon>Agaricomycotina</taxon>
        <taxon>Agaricomycetes</taxon>
        <taxon>Agaricomycetidae</taxon>
        <taxon>Agaricales</taxon>
        <taxon>Pleurotineae</taxon>
        <taxon>Pterulaceae</taxon>
        <taxon>Pterulicium</taxon>
    </lineage>
</organism>
<evidence type="ECO:0000313" key="2">
    <source>
        <dbReference type="Proteomes" id="UP000305067"/>
    </source>
</evidence>
<dbReference type="EMBL" id="ML178851">
    <property type="protein sequence ID" value="TFK97053.1"/>
    <property type="molecule type" value="Genomic_DNA"/>
</dbReference>
<reference evidence="1 2" key="1">
    <citation type="journal article" date="2019" name="Nat. Ecol. Evol.">
        <title>Megaphylogeny resolves global patterns of mushroom evolution.</title>
        <authorList>
            <person name="Varga T."/>
            <person name="Krizsan K."/>
            <person name="Foldi C."/>
            <person name="Dima B."/>
            <person name="Sanchez-Garcia M."/>
            <person name="Sanchez-Ramirez S."/>
            <person name="Szollosi G.J."/>
            <person name="Szarkandi J.G."/>
            <person name="Papp V."/>
            <person name="Albert L."/>
            <person name="Andreopoulos W."/>
            <person name="Angelini C."/>
            <person name="Antonin V."/>
            <person name="Barry K.W."/>
            <person name="Bougher N.L."/>
            <person name="Buchanan P."/>
            <person name="Buyck B."/>
            <person name="Bense V."/>
            <person name="Catcheside P."/>
            <person name="Chovatia M."/>
            <person name="Cooper J."/>
            <person name="Damon W."/>
            <person name="Desjardin D."/>
            <person name="Finy P."/>
            <person name="Geml J."/>
            <person name="Haridas S."/>
            <person name="Hughes K."/>
            <person name="Justo A."/>
            <person name="Karasinski D."/>
            <person name="Kautmanova I."/>
            <person name="Kiss B."/>
            <person name="Kocsube S."/>
            <person name="Kotiranta H."/>
            <person name="LaButti K.M."/>
            <person name="Lechner B.E."/>
            <person name="Liimatainen K."/>
            <person name="Lipzen A."/>
            <person name="Lukacs Z."/>
            <person name="Mihaltcheva S."/>
            <person name="Morgado L.N."/>
            <person name="Niskanen T."/>
            <person name="Noordeloos M.E."/>
            <person name="Ohm R.A."/>
            <person name="Ortiz-Santana B."/>
            <person name="Ovrebo C."/>
            <person name="Racz N."/>
            <person name="Riley R."/>
            <person name="Savchenko A."/>
            <person name="Shiryaev A."/>
            <person name="Soop K."/>
            <person name="Spirin V."/>
            <person name="Szebenyi C."/>
            <person name="Tomsovsky M."/>
            <person name="Tulloss R.E."/>
            <person name="Uehling J."/>
            <person name="Grigoriev I.V."/>
            <person name="Vagvolgyi C."/>
            <person name="Papp T."/>
            <person name="Martin F.M."/>
            <person name="Miettinen O."/>
            <person name="Hibbett D.S."/>
            <person name="Nagy L.G."/>
        </authorList>
    </citation>
    <scope>NUCLEOTIDE SEQUENCE [LARGE SCALE GENOMIC DNA]</scope>
    <source>
        <strain evidence="1 2">CBS 309.79</strain>
    </source>
</reference>
<keyword evidence="2" id="KW-1185">Reference proteome</keyword>
<dbReference type="STRING" id="1884261.A0A5C3QFE6"/>
<gene>
    <name evidence="1" type="ORF">BDV98DRAFT_514393</name>
</gene>
<dbReference type="AlphaFoldDB" id="A0A5C3QFE6"/>
<sequence>TIRSCPKWYSWERRDTIAVLLDQQLSGMGGMEVARALLFFSFTQDDVKYSCTLVHWFQPTHDGPDSLTGMWTFKPQYTGNRKALQVINLDCIARAVQLIPCYDNDTVSLNLDFSQTLDHYRKFYVNKYADHHSHEYFV</sequence>
<feature type="non-terminal residue" evidence="1">
    <location>
        <position position="1"/>
    </location>
</feature>
<proteinExistence type="predicted"/>
<dbReference type="OrthoDB" id="3187773at2759"/>
<dbReference type="Proteomes" id="UP000305067">
    <property type="component" value="Unassembled WGS sequence"/>
</dbReference>
<evidence type="ECO:0000313" key="1">
    <source>
        <dbReference type="EMBL" id="TFK97053.1"/>
    </source>
</evidence>
<name>A0A5C3QFE6_9AGAR</name>